<dbReference type="InterPro" id="IPR005669">
    <property type="entry name" value="Thiosulph/SO4-bd"/>
</dbReference>
<dbReference type="CDD" id="cd01005">
    <property type="entry name" value="PBP2_CysP"/>
    <property type="match status" value="1"/>
</dbReference>
<dbReference type="AlphaFoldDB" id="A0A1J0AAE7"/>
<evidence type="ECO:0000313" key="6">
    <source>
        <dbReference type="EMBL" id="APB32902.1"/>
    </source>
</evidence>
<evidence type="ECO:0000313" key="7">
    <source>
        <dbReference type="Proteomes" id="UP000180235"/>
    </source>
</evidence>
<dbReference type="PANTHER" id="PTHR30368:SF2">
    <property type="entry name" value="SULFATE-BINDING PROTEIN"/>
    <property type="match status" value="1"/>
</dbReference>
<proteinExistence type="inferred from homology"/>
<keyword evidence="3" id="KW-0813">Transport</keyword>
<dbReference type="SUPFAM" id="SSF53850">
    <property type="entry name" value="Periplasmic binding protein-like II"/>
    <property type="match status" value="1"/>
</dbReference>
<keyword evidence="7" id="KW-1185">Reference proteome</keyword>
<dbReference type="KEGG" id="glt:GlitD10_0588"/>
<dbReference type="Pfam" id="PF13531">
    <property type="entry name" value="SBP_bac_11"/>
    <property type="match status" value="1"/>
</dbReference>
<dbReference type="OrthoDB" id="9802127at2"/>
<dbReference type="Proteomes" id="UP000180235">
    <property type="component" value="Chromosome"/>
</dbReference>
<name>A0A1J0AAE7_9CYAN</name>
<dbReference type="STRING" id="1188229.GlitD10_0588"/>
<reference evidence="6 7" key="1">
    <citation type="submission" date="2016-10" db="EMBL/GenBank/DDBJ databases">
        <title>Description of Gloeomargarita lithophora gen. nov., sp. nov., a thylakoid-bearing basal-branching cyanobacterium with intracellular carbonates, and proposal for Gloeomargaritales ord. nov.</title>
        <authorList>
            <person name="Moreira D."/>
            <person name="Tavera R."/>
            <person name="Benzerara K."/>
            <person name="Skouri-Panet F."/>
            <person name="Couradeau E."/>
            <person name="Gerard E."/>
            <person name="Loussert C."/>
            <person name="Novelo E."/>
            <person name="Zivanovic Y."/>
            <person name="Lopez-Garcia P."/>
        </authorList>
    </citation>
    <scope>NUCLEOTIDE SEQUENCE [LARGE SCALE GENOMIC DNA]</scope>
    <source>
        <strain evidence="6 7">D10</strain>
    </source>
</reference>
<evidence type="ECO:0000256" key="2">
    <source>
        <dbReference type="ARBA" id="ARBA00006099"/>
    </source>
</evidence>
<comment type="similarity">
    <text evidence="2">Belongs to the prokaryotic sulfate-binding protein family.</text>
</comment>
<evidence type="ECO:0000256" key="3">
    <source>
        <dbReference type="ARBA" id="ARBA00022448"/>
    </source>
</evidence>
<dbReference type="RefSeq" id="WP_071453577.1">
    <property type="nucleotide sequence ID" value="NZ_CP017675.1"/>
</dbReference>
<dbReference type="GO" id="GO:0140104">
    <property type="term" value="F:molecular carrier activity"/>
    <property type="evidence" value="ECO:0007669"/>
    <property type="project" value="InterPro"/>
</dbReference>
<dbReference type="PANTHER" id="PTHR30368">
    <property type="entry name" value="SULFATE-BINDING PROTEIN"/>
    <property type="match status" value="1"/>
</dbReference>
<protein>
    <submittedName>
        <fullName evidence="6">Sulfate transport system substrate-binding protein thiosulfate-binding protein</fullName>
    </submittedName>
</protein>
<keyword evidence="5" id="KW-0574">Periplasm</keyword>
<dbReference type="GO" id="GO:1902358">
    <property type="term" value="P:sulfate transmembrane transport"/>
    <property type="evidence" value="ECO:0007669"/>
    <property type="project" value="InterPro"/>
</dbReference>
<dbReference type="EMBL" id="CP017675">
    <property type="protein sequence ID" value="APB32902.1"/>
    <property type="molecule type" value="Genomic_DNA"/>
</dbReference>
<accession>A0A1J0AAE7</accession>
<gene>
    <name evidence="6" type="primary">sbp-1</name>
    <name evidence="6" type="ORF">GlitD10_0588</name>
</gene>
<dbReference type="GO" id="GO:0042597">
    <property type="term" value="C:periplasmic space"/>
    <property type="evidence" value="ECO:0007669"/>
    <property type="project" value="UniProtKB-SubCell"/>
</dbReference>
<organism evidence="6 7">
    <name type="scientific">Gloeomargarita lithophora Alchichica-D10</name>
    <dbReference type="NCBI Taxonomy" id="1188229"/>
    <lineage>
        <taxon>Bacteria</taxon>
        <taxon>Bacillati</taxon>
        <taxon>Cyanobacteriota</taxon>
        <taxon>Cyanophyceae</taxon>
        <taxon>Gloeomargaritales</taxon>
        <taxon>Gloeomargaritaceae</taxon>
        <taxon>Gloeomargarita</taxon>
    </lineage>
</organism>
<keyword evidence="4" id="KW-0732">Signal</keyword>
<evidence type="ECO:0000256" key="1">
    <source>
        <dbReference type="ARBA" id="ARBA00004418"/>
    </source>
</evidence>
<dbReference type="Gene3D" id="3.40.190.10">
    <property type="entry name" value="Periplasmic binding protein-like II"/>
    <property type="match status" value="2"/>
</dbReference>
<evidence type="ECO:0000256" key="4">
    <source>
        <dbReference type="ARBA" id="ARBA00022729"/>
    </source>
</evidence>
<dbReference type="NCBIfam" id="TIGR00971">
    <property type="entry name" value="3a0106s03"/>
    <property type="match status" value="1"/>
</dbReference>
<comment type="subcellular location">
    <subcellularLocation>
        <location evidence="1">Periplasm</location>
    </subcellularLocation>
</comment>
<sequence>MGWGKWGAGLAAVVTGVAVAVLPGWLAQAQRGTELTLVSYAVAKPVFAKLIPEFQKQWQARTGQRVTFKESYGASGAQTRAILGGLEADILAQNIQSNIDPLVEKGFVRADWQKRLPNQAIPATSVMVLITRPGNPKNIRTWSDLTRPDVEVLLINPKTAGNARWGIMAGFGATQKSLGTAKAQEYLNRLVANTKVLANSGRDGTDKFVKNRIGDVTINFENEVIFLNESIPKDFPYVAPSPNLQTDFPVTVIDRTVDKRGTRRVAEAFTQFLFSPKGQEIYAEAGYRPVDPQVRQRFVKNFQNVNRIYKISDFGGWGKVNALLFADGALFDQVQRTAAQRR</sequence>
<evidence type="ECO:0000256" key="5">
    <source>
        <dbReference type="ARBA" id="ARBA00022764"/>
    </source>
</evidence>